<feature type="compositionally biased region" description="Basic and acidic residues" evidence="4">
    <location>
        <begin position="125"/>
        <end position="143"/>
    </location>
</feature>
<comment type="caution">
    <text evidence="5">The sequence shown here is derived from an EMBL/GenBank/DDBJ whole genome shotgun (WGS) entry which is preliminary data.</text>
</comment>
<dbReference type="SUPFAM" id="SSF50978">
    <property type="entry name" value="WD40 repeat-like"/>
    <property type="match status" value="1"/>
</dbReference>
<name>A0A5A8CYY4_CAFRO</name>
<dbReference type="PANTHER" id="PTHR46202:SF1">
    <property type="entry name" value="DNA EXCISION REPAIR PROTEIN ERCC-8"/>
    <property type="match status" value="1"/>
</dbReference>
<evidence type="ECO:0000313" key="5">
    <source>
        <dbReference type="EMBL" id="KAA0158403.1"/>
    </source>
</evidence>
<dbReference type="Pfam" id="PF00400">
    <property type="entry name" value="WD40"/>
    <property type="match status" value="1"/>
</dbReference>
<evidence type="ECO:0000256" key="3">
    <source>
        <dbReference type="PROSITE-ProRule" id="PRU00221"/>
    </source>
</evidence>
<dbReference type="EMBL" id="VLTL01000149">
    <property type="protein sequence ID" value="KAA0158403.1"/>
    <property type="molecule type" value="Genomic_DNA"/>
</dbReference>
<gene>
    <name evidence="5" type="ORF">FNF28_06231</name>
</gene>
<protein>
    <submittedName>
        <fullName evidence="5">Uncharacterized protein</fullName>
    </submittedName>
</protein>
<dbReference type="InterPro" id="IPR042238">
    <property type="entry name" value="Rad28/ERCC8/Ckn1/ATCSA-1"/>
</dbReference>
<dbReference type="Proteomes" id="UP000324907">
    <property type="component" value="Unassembled WGS sequence"/>
</dbReference>
<proteinExistence type="predicted"/>
<accession>A0A5A8CYY4</accession>
<feature type="compositionally biased region" description="Low complexity" evidence="4">
    <location>
        <begin position="829"/>
        <end position="843"/>
    </location>
</feature>
<dbReference type="GO" id="GO:0000209">
    <property type="term" value="P:protein polyubiquitination"/>
    <property type="evidence" value="ECO:0007669"/>
    <property type="project" value="TreeGrafter"/>
</dbReference>
<feature type="region of interest" description="Disordered" evidence="4">
    <location>
        <begin position="822"/>
        <end position="857"/>
    </location>
</feature>
<feature type="compositionally biased region" description="Low complexity" evidence="4">
    <location>
        <begin position="694"/>
        <end position="703"/>
    </location>
</feature>
<feature type="region of interest" description="Disordered" evidence="4">
    <location>
        <begin position="547"/>
        <end position="567"/>
    </location>
</feature>
<evidence type="ECO:0000313" key="6">
    <source>
        <dbReference type="Proteomes" id="UP000324907"/>
    </source>
</evidence>
<dbReference type="GO" id="GO:0043161">
    <property type="term" value="P:proteasome-mediated ubiquitin-dependent protein catabolic process"/>
    <property type="evidence" value="ECO:0007669"/>
    <property type="project" value="TreeGrafter"/>
</dbReference>
<keyword evidence="2" id="KW-0677">Repeat</keyword>
<feature type="repeat" description="WD" evidence="3">
    <location>
        <begin position="305"/>
        <end position="347"/>
    </location>
</feature>
<organism evidence="5 6">
    <name type="scientific">Cafeteria roenbergensis</name>
    <name type="common">Marine flagellate</name>
    <dbReference type="NCBI Taxonomy" id="33653"/>
    <lineage>
        <taxon>Eukaryota</taxon>
        <taxon>Sar</taxon>
        <taxon>Stramenopiles</taxon>
        <taxon>Bigyra</taxon>
        <taxon>Opalozoa</taxon>
        <taxon>Bicosoecida</taxon>
        <taxon>Cafeteriaceae</taxon>
        <taxon>Cafeteria</taxon>
    </lineage>
</organism>
<sequence length="1172" mass="121748">MAVASGLLARETGDLRASSVCRRFAGARTQALARGNASPVVLDRLSSGITSLEFDSVQQRFLLATTGRGELALYDVEAGASTRERLAAGGGTQARRQARERDVEVLGLRGGQLPAARGALRRRAAAREEERGAMEEAERRLDSAGRGGGHAGATVPRDAWAAAPTAWCRDEDRAVAERRRLKAMARATAPWAGHEGSGRLRSAGQAPAVLCAAWYGVDSGLVVTGSADGNILAWDVAAGLTLGGSLGVAVASAWAPGPAEQPAVFSLSMHAPHSAGPLRASVAMGRAERAVRLLDLRSGAATHSLDGHSGDVLATAWHPQREHELASGSADGGVLVWDARQSGRRLAVHVPGTTLGPMALQAARHAAYRELDALLPRDGWNLAAVGGSAHVSAELPADVAVPPGQSGSRRFPRELSDVLCEAFALTDRKIIVPTPDSSPDRAWTAQEAGQLVRCVALSSEVAPFDTSAFRAADATSRVLVPGLHASSRSWRGMVRARTPLPAYLALAAHQRIVSMARRDSENRELAVAAALEAWSAEYTRQMRLVRSTSSSVAPTPAASESGVDAATSTSRSALSRAGSDIISMGSAMVSSQGGFAAARGHVSPTTASEAGSQSGVSLLRSRLSVDTDAQPAAASAVAARELRTVLRCFSPIRLGDSLTLFVGGDPTLPAAFRSSNSAKRFRAAMSAGRAEAVPSSPLSSSSPARGRSHVVSLPARAEPGLRPEPEAITMLQLLRWWTPARKMSDMHSAVCAILEDPMDLPRPVSPSGCGRSPASSARFSWATGSLALQSPLGPSPSAISAARPSFMSSRASSLARSISSVTGATDGPACSSAASSVGSARSSMTRTPARSGPVGPQKYAVSSVQHLFDALCRRHPDLATIAADERRRPRYTHFVAAFCIGALRGHTATFVTERDLRQSNLVEALAACATHSLEKLVPFAPDAFARCESRFNGAVKAALESGVAGAVLPCTGDRSSEPSVSVDAFLAFRSSLSLAAAEAETANAPFAAEWAVRRVASGLARPLASGRPGYLAFDDFVWLALAEEDRMAGASIGFWCRVLDTDDDGFIGALDVAAAMRHRKLEGGLAAACATSALGAGSLAGEAAAEEAAESQADCGCSALEQSTAALLLRDCFGPAGCITPFRVTAALVRRRRCGAILYRMLIEGVAAGGAD</sequence>
<dbReference type="Gene3D" id="2.130.10.10">
    <property type="entry name" value="YVTN repeat-like/Quinoprotein amine dehydrogenase"/>
    <property type="match status" value="1"/>
</dbReference>
<dbReference type="Gene3D" id="1.10.238.10">
    <property type="entry name" value="EF-hand"/>
    <property type="match status" value="1"/>
</dbReference>
<dbReference type="InterPro" id="IPR001680">
    <property type="entry name" value="WD40_rpt"/>
</dbReference>
<dbReference type="PROSITE" id="PS00678">
    <property type="entry name" value="WD_REPEATS_1"/>
    <property type="match status" value="1"/>
</dbReference>
<dbReference type="PROSITE" id="PS50294">
    <property type="entry name" value="WD_REPEATS_REGION"/>
    <property type="match status" value="1"/>
</dbReference>
<reference evidence="5 6" key="1">
    <citation type="submission" date="2019-07" db="EMBL/GenBank/DDBJ databases">
        <title>Genomes of Cafeteria roenbergensis.</title>
        <authorList>
            <person name="Fischer M.G."/>
            <person name="Hackl T."/>
            <person name="Roman M."/>
        </authorList>
    </citation>
    <scope>NUCLEOTIDE SEQUENCE [LARGE SCALE GENOMIC DNA]</scope>
    <source>
        <strain evidence="5 6">RCC970-E3</strain>
    </source>
</reference>
<dbReference type="InterPro" id="IPR018247">
    <property type="entry name" value="EF_Hand_1_Ca_BS"/>
</dbReference>
<dbReference type="InterPro" id="IPR015943">
    <property type="entry name" value="WD40/YVTN_repeat-like_dom_sf"/>
</dbReference>
<evidence type="ECO:0000256" key="4">
    <source>
        <dbReference type="SAM" id="MobiDB-lite"/>
    </source>
</evidence>
<dbReference type="AlphaFoldDB" id="A0A5A8CYY4"/>
<dbReference type="InterPro" id="IPR019775">
    <property type="entry name" value="WD40_repeat_CS"/>
</dbReference>
<dbReference type="PROSITE" id="PS50082">
    <property type="entry name" value="WD_REPEATS_2"/>
    <property type="match status" value="1"/>
</dbReference>
<dbReference type="PROSITE" id="PS00018">
    <property type="entry name" value="EF_HAND_1"/>
    <property type="match status" value="1"/>
</dbReference>
<dbReference type="GO" id="GO:0031464">
    <property type="term" value="C:Cul4A-RING E3 ubiquitin ligase complex"/>
    <property type="evidence" value="ECO:0007669"/>
    <property type="project" value="TreeGrafter"/>
</dbReference>
<dbReference type="PANTHER" id="PTHR46202">
    <property type="entry name" value="DNA EXCISION REPAIR PROTEIN ERCC-8"/>
    <property type="match status" value="1"/>
</dbReference>
<feature type="region of interest" description="Disordered" evidence="4">
    <location>
        <begin position="119"/>
        <end position="155"/>
    </location>
</feature>
<evidence type="ECO:0000256" key="2">
    <source>
        <dbReference type="ARBA" id="ARBA00022737"/>
    </source>
</evidence>
<dbReference type="SMART" id="SM00320">
    <property type="entry name" value="WD40"/>
    <property type="match status" value="3"/>
</dbReference>
<dbReference type="GO" id="GO:0000109">
    <property type="term" value="C:nucleotide-excision repair complex"/>
    <property type="evidence" value="ECO:0007669"/>
    <property type="project" value="TreeGrafter"/>
</dbReference>
<feature type="region of interest" description="Disordered" evidence="4">
    <location>
        <begin position="689"/>
        <end position="721"/>
    </location>
</feature>
<dbReference type="GO" id="GO:0006283">
    <property type="term" value="P:transcription-coupled nucleotide-excision repair"/>
    <property type="evidence" value="ECO:0007669"/>
    <property type="project" value="InterPro"/>
</dbReference>
<dbReference type="InterPro" id="IPR036322">
    <property type="entry name" value="WD40_repeat_dom_sf"/>
</dbReference>
<evidence type="ECO:0000256" key="1">
    <source>
        <dbReference type="ARBA" id="ARBA00022574"/>
    </source>
</evidence>
<keyword evidence="1 3" id="KW-0853">WD repeat</keyword>